<feature type="transmembrane region" description="Helical" evidence="2">
    <location>
        <begin position="127"/>
        <end position="151"/>
    </location>
</feature>
<sequence>MTATVNCTFDKDVSDRQFIVRRKRNEKAETVVDCYYLRGKRYCDVLEGFAYTWNPGNKQTVVIANVSKDYEGEYVCQLEACSEKYCDPCRLEVKESRRLDNSMKVDTGETDKPEQESSPRRKKTFPAGWIGSIVAGIVVVVVIIGVAVIFIRRNRRNSGAREENMEDGEIELREQSDHEENETQPMEPALSSSSSATSTSPDVSGKNPLVCHHALFL</sequence>
<dbReference type="EMBL" id="JACVVK020000712">
    <property type="protein sequence ID" value="KAK7452827.1"/>
    <property type="molecule type" value="Genomic_DNA"/>
</dbReference>
<feature type="compositionally biased region" description="Basic and acidic residues" evidence="1">
    <location>
        <begin position="100"/>
        <end position="119"/>
    </location>
</feature>
<organism evidence="3 4">
    <name type="scientific">Batillaria attramentaria</name>
    <dbReference type="NCBI Taxonomy" id="370345"/>
    <lineage>
        <taxon>Eukaryota</taxon>
        <taxon>Metazoa</taxon>
        <taxon>Spiralia</taxon>
        <taxon>Lophotrochozoa</taxon>
        <taxon>Mollusca</taxon>
        <taxon>Gastropoda</taxon>
        <taxon>Caenogastropoda</taxon>
        <taxon>Sorbeoconcha</taxon>
        <taxon>Cerithioidea</taxon>
        <taxon>Batillariidae</taxon>
        <taxon>Batillaria</taxon>
    </lineage>
</organism>
<dbReference type="AlphaFoldDB" id="A0ABD0J258"/>
<feature type="region of interest" description="Disordered" evidence="1">
    <location>
        <begin position="100"/>
        <end position="122"/>
    </location>
</feature>
<protein>
    <recommendedName>
        <fullName evidence="5">Ig-like domain-containing protein</fullName>
    </recommendedName>
</protein>
<dbReference type="Gene3D" id="2.60.40.10">
    <property type="entry name" value="Immunoglobulins"/>
    <property type="match status" value="1"/>
</dbReference>
<name>A0ABD0J258_9CAEN</name>
<accession>A0ABD0J258</accession>
<feature type="compositionally biased region" description="Low complexity" evidence="1">
    <location>
        <begin position="191"/>
        <end position="200"/>
    </location>
</feature>
<proteinExistence type="predicted"/>
<evidence type="ECO:0000313" key="3">
    <source>
        <dbReference type="EMBL" id="KAK7452827.1"/>
    </source>
</evidence>
<feature type="region of interest" description="Disordered" evidence="1">
    <location>
        <begin position="158"/>
        <end position="207"/>
    </location>
</feature>
<dbReference type="InterPro" id="IPR013783">
    <property type="entry name" value="Ig-like_fold"/>
</dbReference>
<comment type="caution">
    <text evidence="3">The sequence shown here is derived from an EMBL/GenBank/DDBJ whole genome shotgun (WGS) entry which is preliminary data.</text>
</comment>
<keyword evidence="4" id="KW-1185">Reference proteome</keyword>
<evidence type="ECO:0008006" key="5">
    <source>
        <dbReference type="Google" id="ProtNLM"/>
    </source>
</evidence>
<evidence type="ECO:0000256" key="1">
    <source>
        <dbReference type="SAM" id="MobiDB-lite"/>
    </source>
</evidence>
<keyword evidence="2" id="KW-0472">Membrane</keyword>
<keyword evidence="2" id="KW-1133">Transmembrane helix</keyword>
<keyword evidence="2" id="KW-0812">Transmembrane</keyword>
<reference evidence="3 4" key="1">
    <citation type="journal article" date="2023" name="Sci. Data">
        <title>Genome assembly of the Korean intertidal mud-creeper Batillaria attramentaria.</title>
        <authorList>
            <person name="Patra A.K."/>
            <person name="Ho P.T."/>
            <person name="Jun S."/>
            <person name="Lee S.J."/>
            <person name="Kim Y."/>
            <person name="Won Y.J."/>
        </authorList>
    </citation>
    <scope>NUCLEOTIDE SEQUENCE [LARGE SCALE GENOMIC DNA]</scope>
    <source>
        <strain evidence="3">Wonlab-2016</strain>
    </source>
</reference>
<gene>
    <name evidence="3" type="ORF">BaRGS_00039682</name>
</gene>
<dbReference type="Proteomes" id="UP001519460">
    <property type="component" value="Unassembled WGS sequence"/>
</dbReference>
<evidence type="ECO:0000313" key="4">
    <source>
        <dbReference type="Proteomes" id="UP001519460"/>
    </source>
</evidence>
<evidence type="ECO:0000256" key="2">
    <source>
        <dbReference type="SAM" id="Phobius"/>
    </source>
</evidence>